<dbReference type="EMBL" id="LMTZ01000083">
    <property type="protein sequence ID" value="KST68032.1"/>
    <property type="molecule type" value="Genomic_DNA"/>
</dbReference>
<proteinExistence type="predicted"/>
<reference evidence="1 3" key="1">
    <citation type="journal article" date="2015" name="Genome Announc.">
        <title>Draft Genome of the Euendolithic (true boring) Cyanobacterium Mastigocoleus testarum strain BC008.</title>
        <authorList>
            <person name="Guida B.S."/>
            <person name="Garcia-Pichel F."/>
        </authorList>
    </citation>
    <scope>NUCLEOTIDE SEQUENCE [LARGE SCALE GENOMIC DNA]</scope>
    <source>
        <strain evidence="1 3">BC008</strain>
    </source>
</reference>
<dbReference type="RefSeq" id="WP_027842669.1">
    <property type="nucleotide sequence ID" value="NZ_LMTZ01000066.1"/>
</dbReference>
<comment type="caution">
    <text evidence="1">The sequence shown here is derived from an EMBL/GenBank/DDBJ whole genome shotgun (WGS) entry which is preliminary data.</text>
</comment>
<name>A0A0V7ZTR5_9CYAN</name>
<evidence type="ECO:0000313" key="3">
    <source>
        <dbReference type="Proteomes" id="UP000053372"/>
    </source>
</evidence>
<keyword evidence="3" id="KW-1185">Reference proteome</keyword>
<evidence type="ECO:0000313" key="1">
    <source>
        <dbReference type="EMBL" id="KST68032.1"/>
    </source>
</evidence>
<dbReference type="EMBL" id="LMTZ01000066">
    <property type="protein sequence ID" value="KST68343.1"/>
    <property type="molecule type" value="Genomic_DNA"/>
</dbReference>
<evidence type="ECO:0000313" key="2">
    <source>
        <dbReference type="EMBL" id="KST68343.1"/>
    </source>
</evidence>
<dbReference type="Proteomes" id="UP000053372">
    <property type="component" value="Unassembled WGS sequence"/>
</dbReference>
<gene>
    <name evidence="1" type="ORF">BC008_32130</name>
    <name evidence="2" type="ORF">BC008_32995</name>
</gene>
<dbReference type="AlphaFoldDB" id="A0A0V7ZTR5"/>
<sequence length="84" mass="9119">MGKFKMSAEEVKLSGNLVRLFAIGGETTGYGLESTIELDLKTNNLEDKFNEDANVSVVGSFKLVEGVETGKRYVFVVSELKAIG</sequence>
<organism evidence="1 3">
    <name type="scientific">Mastigocoleus testarum BC008</name>
    <dbReference type="NCBI Taxonomy" id="371196"/>
    <lineage>
        <taxon>Bacteria</taxon>
        <taxon>Bacillati</taxon>
        <taxon>Cyanobacteriota</taxon>
        <taxon>Cyanophyceae</taxon>
        <taxon>Nostocales</taxon>
        <taxon>Hapalosiphonaceae</taxon>
        <taxon>Mastigocoleus</taxon>
    </lineage>
</organism>
<accession>A0A0V7ZTR5</accession>
<protein>
    <submittedName>
        <fullName evidence="1">Uncharacterized protein</fullName>
    </submittedName>
</protein>